<dbReference type="WBParaSite" id="MBELARI_LOCUS18016">
    <property type="protein sequence ID" value="MBELARI_LOCUS18016"/>
    <property type="gene ID" value="MBELARI_LOCUS18016"/>
</dbReference>
<sequence>MLSFDKFLFSPLPDLLKIEILRKLDTRDSHKILQVQKGLRNWMLKNGPFCGNIFSIIFSTTLCFELFIEPNSEQQIVHRFQLDVSKSEETHSNDSFDFIAIKALFKDLKSCKDFSIFARIEFDDGDSHSSIVDDEIANGKIAETFPNLKYVSNLEIRCDNYRFFKKIWRNFKFNVLDLAMLKFGSTPFQIDEETADFVSAFFEKHLKNCDSITIFDRYNEFYFETLQKTNAGFILFPQEFAEGLSRFDQVETQLRLVASRGVPSQKAAAEFCFHWKYSQDGDSKVLQEMLENIYGMKIFPEREETLQNEALPTRIFNYSREIDGRILCDIRLLVKNQPDSLFLIATNKRV</sequence>
<proteinExistence type="predicted"/>
<name>A0AAF3EV19_9BILA</name>
<keyword evidence="1" id="KW-1185">Reference proteome</keyword>
<evidence type="ECO:0000313" key="1">
    <source>
        <dbReference type="Proteomes" id="UP000887575"/>
    </source>
</evidence>
<accession>A0AAF3EV19</accession>
<protein>
    <submittedName>
        <fullName evidence="2">F-box domain-containing protein</fullName>
    </submittedName>
</protein>
<evidence type="ECO:0000313" key="2">
    <source>
        <dbReference type="WBParaSite" id="MBELARI_LOCUS18016"/>
    </source>
</evidence>
<dbReference type="Proteomes" id="UP000887575">
    <property type="component" value="Unassembled WGS sequence"/>
</dbReference>
<organism evidence="1 2">
    <name type="scientific">Mesorhabditis belari</name>
    <dbReference type="NCBI Taxonomy" id="2138241"/>
    <lineage>
        <taxon>Eukaryota</taxon>
        <taxon>Metazoa</taxon>
        <taxon>Ecdysozoa</taxon>
        <taxon>Nematoda</taxon>
        <taxon>Chromadorea</taxon>
        <taxon>Rhabditida</taxon>
        <taxon>Rhabditina</taxon>
        <taxon>Rhabditomorpha</taxon>
        <taxon>Rhabditoidea</taxon>
        <taxon>Rhabditidae</taxon>
        <taxon>Mesorhabditinae</taxon>
        <taxon>Mesorhabditis</taxon>
    </lineage>
</organism>
<dbReference type="AlphaFoldDB" id="A0AAF3EV19"/>
<reference evidence="2" key="1">
    <citation type="submission" date="2024-02" db="UniProtKB">
        <authorList>
            <consortium name="WormBaseParasite"/>
        </authorList>
    </citation>
    <scope>IDENTIFICATION</scope>
</reference>